<dbReference type="InterPro" id="IPR001789">
    <property type="entry name" value="Sig_transdc_resp-reg_receiver"/>
</dbReference>
<feature type="domain" description="OmpR/PhoB-type" evidence="5">
    <location>
        <begin position="139"/>
        <end position="237"/>
    </location>
</feature>
<dbReference type="SUPFAM" id="SSF52172">
    <property type="entry name" value="CheY-like"/>
    <property type="match status" value="1"/>
</dbReference>
<dbReference type="Pfam" id="PF00072">
    <property type="entry name" value="Response_reg"/>
    <property type="match status" value="1"/>
</dbReference>
<dbReference type="InterPro" id="IPR001867">
    <property type="entry name" value="OmpR/PhoB-type_DNA-bd"/>
</dbReference>
<dbReference type="PROSITE" id="PS50110">
    <property type="entry name" value="RESPONSE_REGULATORY"/>
    <property type="match status" value="1"/>
</dbReference>
<comment type="caution">
    <text evidence="6">The sequence shown here is derived from an EMBL/GenBank/DDBJ whole genome shotgun (WGS) entry which is preliminary data.</text>
</comment>
<dbReference type="InterPro" id="IPR039420">
    <property type="entry name" value="WalR-like"/>
</dbReference>
<keyword evidence="7" id="KW-1185">Reference proteome</keyword>
<organism evidence="6 7">
    <name type="scientific">Inhella crocodyli</name>
    <dbReference type="NCBI Taxonomy" id="2499851"/>
    <lineage>
        <taxon>Bacteria</taxon>
        <taxon>Pseudomonadati</taxon>
        <taxon>Pseudomonadota</taxon>
        <taxon>Betaproteobacteria</taxon>
        <taxon>Burkholderiales</taxon>
        <taxon>Sphaerotilaceae</taxon>
        <taxon>Inhella</taxon>
    </lineage>
</organism>
<keyword evidence="1 3" id="KW-0238">DNA-binding</keyword>
<dbReference type="RefSeq" id="WP_127682602.1">
    <property type="nucleotide sequence ID" value="NZ_SACM01000002.1"/>
</dbReference>
<dbReference type="GO" id="GO:0006355">
    <property type="term" value="P:regulation of DNA-templated transcription"/>
    <property type="evidence" value="ECO:0007669"/>
    <property type="project" value="InterPro"/>
</dbReference>
<feature type="DNA-binding region" description="OmpR/PhoB-type" evidence="3">
    <location>
        <begin position="139"/>
        <end position="237"/>
    </location>
</feature>
<evidence type="ECO:0000256" key="3">
    <source>
        <dbReference type="PROSITE-ProRule" id="PRU01091"/>
    </source>
</evidence>
<dbReference type="Proteomes" id="UP000288587">
    <property type="component" value="Unassembled WGS sequence"/>
</dbReference>
<name>A0A437LL80_9BURK</name>
<dbReference type="GO" id="GO:0032993">
    <property type="term" value="C:protein-DNA complex"/>
    <property type="evidence" value="ECO:0007669"/>
    <property type="project" value="TreeGrafter"/>
</dbReference>
<accession>A0A437LL80</accession>
<dbReference type="GO" id="GO:0000156">
    <property type="term" value="F:phosphorelay response regulator activity"/>
    <property type="evidence" value="ECO:0007669"/>
    <property type="project" value="TreeGrafter"/>
</dbReference>
<gene>
    <name evidence="6" type="ORF">EOD73_08670</name>
</gene>
<dbReference type="GO" id="GO:0005829">
    <property type="term" value="C:cytosol"/>
    <property type="evidence" value="ECO:0007669"/>
    <property type="project" value="TreeGrafter"/>
</dbReference>
<sequence>MSVGAAASPAARILVVEDDPAIAGLLVDYLRAAGHAPSPCGDGLEAVQRFVHEGPWAAVLLDLNLPGQDGLQVCQQIRQRSGVPILMLSARIEELDRLLGLELGADDYLCKPFSPREAVARVKALLRRADGRLGAPARQQLPGTGGFVIDEDGQRLWWREQALSTTPVEFRLLRALLLAPGRVLSRATLLDALHDDYRDVSDRAVDSHIKNLRRKLDALGLGPALQTVYGAGYCFRPIEPNR</sequence>
<dbReference type="PANTHER" id="PTHR48111:SF59">
    <property type="entry name" value="TRANSCRIPTIONAL REGULATORY PROTEIN BAER"/>
    <property type="match status" value="1"/>
</dbReference>
<dbReference type="SMART" id="SM00448">
    <property type="entry name" value="REC"/>
    <property type="match status" value="1"/>
</dbReference>
<dbReference type="GO" id="GO:0000976">
    <property type="term" value="F:transcription cis-regulatory region binding"/>
    <property type="evidence" value="ECO:0007669"/>
    <property type="project" value="TreeGrafter"/>
</dbReference>
<keyword evidence="2" id="KW-0597">Phosphoprotein</keyword>
<evidence type="ECO:0000259" key="5">
    <source>
        <dbReference type="PROSITE" id="PS51755"/>
    </source>
</evidence>
<dbReference type="EMBL" id="SACM01000002">
    <property type="protein sequence ID" value="RVT86104.1"/>
    <property type="molecule type" value="Genomic_DNA"/>
</dbReference>
<dbReference type="PANTHER" id="PTHR48111">
    <property type="entry name" value="REGULATOR OF RPOS"/>
    <property type="match status" value="1"/>
</dbReference>
<dbReference type="Pfam" id="PF00486">
    <property type="entry name" value="Trans_reg_C"/>
    <property type="match status" value="1"/>
</dbReference>
<dbReference type="InterPro" id="IPR016032">
    <property type="entry name" value="Sig_transdc_resp-reg_C-effctor"/>
</dbReference>
<evidence type="ECO:0000313" key="7">
    <source>
        <dbReference type="Proteomes" id="UP000288587"/>
    </source>
</evidence>
<protein>
    <submittedName>
        <fullName evidence="6">Response regulator</fullName>
    </submittedName>
</protein>
<dbReference type="Gene3D" id="6.10.250.690">
    <property type="match status" value="1"/>
</dbReference>
<dbReference type="Gene3D" id="1.10.10.10">
    <property type="entry name" value="Winged helix-like DNA-binding domain superfamily/Winged helix DNA-binding domain"/>
    <property type="match status" value="1"/>
</dbReference>
<reference evidence="6 7" key="1">
    <citation type="submission" date="2019-01" db="EMBL/GenBank/DDBJ databases">
        <authorList>
            <person name="Chen W.-M."/>
        </authorList>
    </citation>
    <scope>NUCLEOTIDE SEQUENCE [LARGE SCALE GENOMIC DNA]</scope>
    <source>
        <strain evidence="6 7">CCP-18</strain>
    </source>
</reference>
<dbReference type="CDD" id="cd00383">
    <property type="entry name" value="trans_reg_C"/>
    <property type="match status" value="1"/>
</dbReference>
<evidence type="ECO:0000256" key="1">
    <source>
        <dbReference type="ARBA" id="ARBA00023125"/>
    </source>
</evidence>
<dbReference type="PROSITE" id="PS51755">
    <property type="entry name" value="OMPR_PHOB"/>
    <property type="match status" value="1"/>
</dbReference>
<dbReference type="InterPro" id="IPR036388">
    <property type="entry name" value="WH-like_DNA-bd_sf"/>
</dbReference>
<dbReference type="AlphaFoldDB" id="A0A437LL80"/>
<dbReference type="InterPro" id="IPR011006">
    <property type="entry name" value="CheY-like_superfamily"/>
</dbReference>
<feature type="modified residue" description="4-aspartylphosphate" evidence="2">
    <location>
        <position position="62"/>
    </location>
</feature>
<dbReference type="Gene3D" id="3.40.50.2300">
    <property type="match status" value="1"/>
</dbReference>
<evidence type="ECO:0000256" key="2">
    <source>
        <dbReference type="PROSITE-ProRule" id="PRU00169"/>
    </source>
</evidence>
<proteinExistence type="predicted"/>
<feature type="domain" description="Response regulatory" evidence="4">
    <location>
        <begin position="12"/>
        <end position="126"/>
    </location>
</feature>
<evidence type="ECO:0000313" key="6">
    <source>
        <dbReference type="EMBL" id="RVT86104.1"/>
    </source>
</evidence>
<evidence type="ECO:0000259" key="4">
    <source>
        <dbReference type="PROSITE" id="PS50110"/>
    </source>
</evidence>
<dbReference type="SUPFAM" id="SSF46894">
    <property type="entry name" value="C-terminal effector domain of the bipartite response regulators"/>
    <property type="match status" value="1"/>
</dbReference>
<dbReference type="OrthoDB" id="9802426at2"/>
<dbReference type="SMART" id="SM00862">
    <property type="entry name" value="Trans_reg_C"/>
    <property type="match status" value="1"/>
</dbReference>